<reference evidence="8 9" key="1">
    <citation type="submission" date="2022-07" db="EMBL/GenBank/DDBJ databases">
        <title>Novel species in genus Arthrobacter.</title>
        <authorList>
            <person name="Liu Y."/>
        </authorList>
    </citation>
    <scope>NUCLEOTIDE SEQUENCE [LARGE SCALE GENOMIC DNA]</scope>
    <source>
        <strain evidence="9">zg-Y859</strain>
    </source>
</reference>
<dbReference type="Gene3D" id="1.20.1250.20">
    <property type="entry name" value="MFS general substrate transporter like domains"/>
    <property type="match status" value="2"/>
</dbReference>
<keyword evidence="4 7" id="KW-1133">Transmembrane helix</keyword>
<evidence type="ECO:0000313" key="8">
    <source>
        <dbReference type="EMBL" id="MCQ1950830.1"/>
    </source>
</evidence>
<feature type="transmembrane region" description="Helical" evidence="7">
    <location>
        <begin position="262"/>
        <end position="286"/>
    </location>
</feature>
<feature type="transmembrane region" description="Helical" evidence="7">
    <location>
        <begin position="380"/>
        <end position="399"/>
    </location>
</feature>
<keyword evidence="9" id="KW-1185">Reference proteome</keyword>
<organism evidence="8 9">
    <name type="scientific">Arthrobacter jinronghuae</name>
    <dbReference type="NCBI Taxonomy" id="2964609"/>
    <lineage>
        <taxon>Bacteria</taxon>
        <taxon>Bacillati</taxon>
        <taxon>Actinomycetota</taxon>
        <taxon>Actinomycetes</taxon>
        <taxon>Micrococcales</taxon>
        <taxon>Micrococcaceae</taxon>
        <taxon>Arthrobacter</taxon>
    </lineage>
</organism>
<keyword evidence="3 7" id="KW-0812">Transmembrane</keyword>
<evidence type="ECO:0000256" key="4">
    <source>
        <dbReference type="ARBA" id="ARBA00022989"/>
    </source>
</evidence>
<dbReference type="Proteomes" id="UP001206924">
    <property type="component" value="Unassembled WGS sequence"/>
</dbReference>
<dbReference type="InterPro" id="IPR050189">
    <property type="entry name" value="MFS_Efflux_Transporters"/>
</dbReference>
<feature type="transmembrane region" description="Helical" evidence="7">
    <location>
        <begin position="81"/>
        <end position="99"/>
    </location>
</feature>
<feature type="region of interest" description="Disordered" evidence="6">
    <location>
        <begin position="197"/>
        <end position="218"/>
    </location>
</feature>
<protein>
    <submittedName>
        <fullName evidence="8">MFS transporter</fullName>
    </submittedName>
</protein>
<dbReference type="PANTHER" id="PTHR43124">
    <property type="entry name" value="PURINE EFFLUX PUMP PBUE"/>
    <property type="match status" value="1"/>
</dbReference>
<feature type="transmembrane region" description="Helical" evidence="7">
    <location>
        <begin position="293"/>
        <end position="312"/>
    </location>
</feature>
<evidence type="ECO:0000313" key="9">
    <source>
        <dbReference type="Proteomes" id="UP001206924"/>
    </source>
</evidence>
<proteinExistence type="predicted"/>
<name>A0ABT1NSX5_9MICC</name>
<keyword evidence="5 7" id="KW-0472">Membrane</keyword>
<evidence type="ECO:0000256" key="5">
    <source>
        <dbReference type="ARBA" id="ARBA00023136"/>
    </source>
</evidence>
<feature type="transmembrane region" description="Helical" evidence="7">
    <location>
        <begin position="168"/>
        <end position="186"/>
    </location>
</feature>
<feature type="transmembrane region" description="Helical" evidence="7">
    <location>
        <begin position="105"/>
        <end position="128"/>
    </location>
</feature>
<accession>A0ABT1NSX5</accession>
<gene>
    <name evidence="8" type="ORF">NNX28_12955</name>
</gene>
<evidence type="ECO:0000256" key="3">
    <source>
        <dbReference type="ARBA" id="ARBA00022692"/>
    </source>
</evidence>
<dbReference type="CDD" id="cd06174">
    <property type="entry name" value="MFS"/>
    <property type="match status" value="1"/>
</dbReference>
<dbReference type="Pfam" id="PF07690">
    <property type="entry name" value="MFS_1"/>
    <property type="match status" value="1"/>
</dbReference>
<dbReference type="PANTHER" id="PTHR43124:SF10">
    <property type="entry name" value="PURINE EFFLUX PUMP PBUE"/>
    <property type="match status" value="1"/>
</dbReference>
<feature type="transmembrane region" description="Helical" evidence="7">
    <location>
        <begin position="354"/>
        <end position="374"/>
    </location>
</feature>
<feature type="transmembrane region" description="Helical" evidence="7">
    <location>
        <begin position="12"/>
        <end position="31"/>
    </location>
</feature>
<dbReference type="SUPFAM" id="SSF103473">
    <property type="entry name" value="MFS general substrate transporter"/>
    <property type="match status" value="1"/>
</dbReference>
<feature type="transmembrane region" description="Helical" evidence="7">
    <location>
        <begin position="51"/>
        <end position="74"/>
    </location>
</feature>
<dbReference type="RefSeq" id="WP_255866040.1">
    <property type="nucleotide sequence ID" value="NZ_CP104263.1"/>
</dbReference>
<evidence type="ECO:0000256" key="2">
    <source>
        <dbReference type="ARBA" id="ARBA00022475"/>
    </source>
</evidence>
<feature type="transmembrane region" description="Helical" evidence="7">
    <location>
        <begin position="318"/>
        <end position="342"/>
    </location>
</feature>
<keyword evidence="2" id="KW-1003">Cell membrane</keyword>
<evidence type="ECO:0000256" key="1">
    <source>
        <dbReference type="ARBA" id="ARBA00004651"/>
    </source>
</evidence>
<comment type="subcellular location">
    <subcellularLocation>
        <location evidence="1">Cell membrane</location>
        <topology evidence="1">Multi-pass membrane protein</topology>
    </subcellularLocation>
</comment>
<dbReference type="EMBL" id="JANFLP010000013">
    <property type="protein sequence ID" value="MCQ1950830.1"/>
    <property type="molecule type" value="Genomic_DNA"/>
</dbReference>
<feature type="transmembrane region" description="Helical" evidence="7">
    <location>
        <begin position="231"/>
        <end position="250"/>
    </location>
</feature>
<dbReference type="InterPro" id="IPR036259">
    <property type="entry name" value="MFS_trans_sf"/>
</dbReference>
<sequence>MKRPLQPSVPTAGPLFAVAAVTLIAATYGLARLGYGLFLPAFSASFELTPAVGGLLSSGASVIYCVSAGLGFAYAPRHPRLMTILAGSTAALGSAGIAAAPSTGFFTAAVLLAGMGAGFASPALVELVQRNTKPFHAAKRQSVVNSGTGFGVVAAGLLALLLGPAWRLAWVLIAVIAVAGMIGVLLGDASRNRGNAGLQNDAEGANGNDDAGQRQRGGSQQRGLGLAALKWPLAAAFIYGIGCAAVWVYGRTLLEDQGGMPVALSAGAWIALGVGGAAAVLTAPWLARHSIRLTWPVTVLATAAATAGMALAPGSTGISFAAAALFGLAYTAATSVLIIWATATASSSAAGTSALFISLILGQAAGAALTGALIEASGFGLTFAVAAAACGISAAGAIARTQNQHTSEDGGLRVARSDAAS</sequence>
<feature type="transmembrane region" description="Helical" evidence="7">
    <location>
        <begin position="143"/>
        <end position="162"/>
    </location>
</feature>
<evidence type="ECO:0000256" key="7">
    <source>
        <dbReference type="SAM" id="Phobius"/>
    </source>
</evidence>
<dbReference type="InterPro" id="IPR011701">
    <property type="entry name" value="MFS"/>
</dbReference>
<evidence type="ECO:0000256" key="6">
    <source>
        <dbReference type="SAM" id="MobiDB-lite"/>
    </source>
</evidence>
<comment type="caution">
    <text evidence="8">The sequence shown here is derived from an EMBL/GenBank/DDBJ whole genome shotgun (WGS) entry which is preliminary data.</text>
</comment>